<reference evidence="1 2" key="1">
    <citation type="journal article" date="2015" name="Genome Announc.">
        <title>Draft Genome Sequences of Marine Isolates of Thalassomonas viridans and Thalassomonas actiniarum.</title>
        <authorList>
            <person name="Olonade I."/>
            <person name="van Zyl L.J."/>
            <person name="Trindade M."/>
        </authorList>
    </citation>
    <scope>NUCLEOTIDE SEQUENCE [LARGE SCALE GENOMIC DNA]</scope>
    <source>
        <strain evidence="1 2">XOM25</strain>
    </source>
</reference>
<sequence length="169" mass="18388">MSPFDHVKGTNVTYSPLEVSLEAGTYIVTPVIDQYIAFSPWRYSQNCSPSCIGGEGNGYGHYFGITIDGEEIFSFDDTFAGLFYSNPTDAFNAAVTFHADNEISFTLSNLTDVEFYIPTGFPVSDNRGGISLSITQVASVSEPAVFWLFGSGLISLVGWRKVTGNKYVA</sequence>
<dbReference type="AlphaFoldDB" id="A0AAE9Z6K0"/>
<reference evidence="1 2" key="2">
    <citation type="journal article" date="2022" name="Mar. Drugs">
        <title>Bioassay-Guided Fractionation Leads to the Detection of Cholic Acid Generated by the Rare Thalassomonas sp.</title>
        <authorList>
            <person name="Pheiffer F."/>
            <person name="Schneider Y.K."/>
            <person name="Hansen E.H."/>
            <person name="Andersen J.H."/>
            <person name="Isaksson J."/>
            <person name="Busche T."/>
            <person name="R C."/>
            <person name="Kalinowski J."/>
            <person name="Zyl L.V."/>
            <person name="Trindade M."/>
        </authorList>
    </citation>
    <scope>NUCLEOTIDE SEQUENCE [LARGE SCALE GENOMIC DNA]</scope>
    <source>
        <strain evidence="1 2">XOM25</strain>
    </source>
</reference>
<dbReference type="RefSeq" id="WP_274038612.1">
    <property type="nucleotide sequence ID" value="NZ_CP059733.1"/>
</dbReference>
<evidence type="ECO:0000313" key="2">
    <source>
        <dbReference type="Proteomes" id="UP000032352"/>
    </source>
</evidence>
<evidence type="ECO:0008006" key="3">
    <source>
        <dbReference type="Google" id="ProtNLM"/>
    </source>
</evidence>
<keyword evidence="2" id="KW-1185">Reference proteome</keyword>
<organism evidence="1 2">
    <name type="scientific">Thalassomonas viridans</name>
    <dbReference type="NCBI Taxonomy" id="137584"/>
    <lineage>
        <taxon>Bacteria</taxon>
        <taxon>Pseudomonadati</taxon>
        <taxon>Pseudomonadota</taxon>
        <taxon>Gammaproteobacteria</taxon>
        <taxon>Alteromonadales</taxon>
        <taxon>Colwelliaceae</taxon>
        <taxon>Thalassomonas</taxon>
    </lineage>
</organism>
<protein>
    <recommendedName>
        <fullName evidence="3">PEP-CTERM protein-sorting domain-containing protein</fullName>
    </recommendedName>
</protein>
<dbReference type="KEGG" id="tvd:SG34_012940"/>
<proteinExistence type="predicted"/>
<dbReference type="EMBL" id="CP059733">
    <property type="protein sequence ID" value="WDE07716.1"/>
    <property type="molecule type" value="Genomic_DNA"/>
</dbReference>
<name>A0AAE9Z6K0_9GAMM</name>
<evidence type="ECO:0000313" key="1">
    <source>
        <dbReference type="EMBL" id="WDE07716.1"/>
    </source>
</evidence>
<gene>
    <name evidence="1" type="ORF">SG34_012940</name>
</gene>
<dbReference type="Proteomes" id="UP000032352">
    <property type="component" value="Chromosome"/>
</dbReference>
<accession>A0AAE9Z6K0</accession>